<dbReference type="FunFam" id="3.40.50.800:FF:000017">
    <property type="entry name" value="Histidine--tRNA ligase chloroplastic/mitochondrial"/>
    <property type="match status" value="1"/>
</dbReference>
<evidence type="ECO:0000256" key="4">
    <source>
        <dbReference type="ARBA" id="ARBA00022741"/>
    </source>
</evidence>
<dbReference type="Gene3D" id="3.40.50.800">
    <property type="entry name" value="Anticodon-binding domain"/>
    <property type="match status" value="1"/>
</dbReference>
<comment type="catalytic activity">
    <reaction evidence="9">
        <text>tRNA(His) + L-histidine + ATP = L-histidyl-tRNA(His) + AMP + diphosphate + H(+)</text>
        <dbReference type="Rhea" id="RHEA:17313"/>
        <dbReference type="Rhea" id="RHEA-COMP:9665"/>
        <dbReference type="Rhea" id="RHEA-COMP:9689"/>
        <dbReference type="ChEBI" id="CHEBI:15378"/>
        <dbReference type="ChEBI" id="CHEBI:30616"/>
        <dbReference type="ChEBI" id="CHEBI:33019"/>
        <dbReference type="ChEBI" id="CHEBI:57595"/>
        <dbReference type="ChEBI" id="CHEBI:78442"/>
        <dbReference type="ChEBI" id="CHEBI:78527"/>
        <dbReference type="ChEBI" id="CHEBI:456215"/>
        <dbReference type="EC" id="6.1.1.21"/>
    </reaction>
</comment>
<dbReference type="InterPro" id="IPR006195">
    <property type="entry name" value="aa-tRNA-synth_II"/>
</dbReference>
<feature type="domain" description="Aminoacyl-transfer RNA synthetases class-II family profile" evidence="11">
    <location>
        <begin position="69"/>
        <end position="410"/>
    </location>
</feature>
<dbReference type="SUPFAM" id="SSF55681">
    <property type="entry name" value="Class II aaRS and biotin synthetases"/>
    <property type="match status" value="1"/>
</dbReference>
<dbReference type="GO" id="GO:0005524">
    <property type="term" value="F:ATP binding"/>
    <property type="evidence" value="ECO:0007669"/>
    <property type="project" value="UniProtKB-KW"/>
</dbReference>
<dbReference type="NCBIfam" id="TIGR00442">
    <property type="entry name" value="hisS"/>
    <property type="match status" value="1"/>
</dbReference>
<dbReference type="GO" id="GO:0005737">
    <property type="term" value="C:cytoplasm"/>
    <property type="evidence" value="ECO:0007669"/>
    <property type="project" value="InterPro"/>
</dbReference>
<dbReference type="GO" id="GO:0004821">
    <property type="term" value="F:histidine-tRNA ligase activity"/>
    <property type="evidence" value="ECO:0007669"/>
    <property type="project" value="UniProtKB-EC"/>
</dbReference>
<evidence type="ECO:0000256" key="1">
    <source>
        <dbReference type="ARBA" id="ARBA00008226"/>
    </source>
</evidence>
<dbReference type="GO" id="GO:0006427">
    <property type="term" value="P:histidyl-tRNA aminoacylation"/>
    <property type="evidence" value="ECO:0007669"/>
    <property type="project" value="InterPro"/>
</dbReference>
<dbReference type="Pfam" id="PF03129">
    <property type="entry name" value="HGTP_anticodon"/>
    <property type="match status" value="1"/>
</dbReference>
<dbReference type="InterPro" id="IPR015807">
    <property type="entry name" value="His-tRNA-ligase"/>
</dbReference>
<feature type="binding site" evidence="10">
    <location>
        <position position="169"/>
    </location>
    <ligand>
        <name>L-histidine</name>
        <dbReference type="ChEBI" id="CHEBI:57595"/>
    </ligand>
</feature>
<dbReference type="Pfam" id="PF13393">
    <property type="entry name" value="tRNA-synt_His"/>
    <property type="match status" value="1"/>
</dbReference>
<comment type="similarity">
    <text evidence="1">Belongs to the class-II aminoacyl-tRNA synthetase family.</text>
</comment>
<dbReference type="CDD" id="cd00773">
    <property type="entry name" value="HisRS-like_core"/>
    <property type="match status" value="1"/>
</dbReference>
<protein>
    <recommendedName>
        <fullName evidence="2">histidine--tRNA ligase</fullName>
        <ecNumber evidence="2">6.1.1.21</ecNumber>
    </recommendedName>
    <alternativeName>
        <fullName evidence="8">Histidyl-tRNA synthetase</fullName>
    </alternativeName>
</protein>
<reference evidence="12" key="1">
    <citation type="submission" date="2021-01" db="EMBL/GenBank/DDBJ databases">
        <authorList>
            <person name="Corre E."/>
            <person name="Pelletier E."/>
            <person name="Niang G."/>
            <person name="Scheremetjew M."/>
            <person name="Finn R."/>
            <person name="Kale V."/>
            <person name="Holt S."/>
            <person name="Cochrane G."/>
            <person name="Meng A."/>
            <person name="Brown T."/>
            <person name="Cohen L."/>
        </authorList>
    </citation>
    <scope>NUCLEOTIDE SEQUENCE</scope>
    <source>
        <strain evidence="12">Clade-D-RCC1621</strain>
    </source>
</reference>
<evidence type="ECO:0000256" key="5">
    <source>
        <dbReference type="ARBA" id="ARBA00022840"/>
    </source>
</evidence>
<evidence type="ECO:0000256" key="2">
    <source>
        <dbReference type="ARBA" id="ARBA00012815"/>
    </source>
</evidence>
<feature type="binding site" evidence="10">
    <location>
        <position position="187"/>
    </location>
    <ligand>
        <name>L-histidine</name>
        <dbReference type="ChEBI" id="CHEBI:57595"/>
    </ligand>
</feature>
<dbReference type="InterPro" id="IPR004154">
    <property type="entry name" value="Anticodon-bd"/>
</dbReference>
<proteinExistence type="inferred from homology"/>
<evidence type="ECO:0000256" key="8">
    <source>
        <dbReference type="ARBA" id="ARBA00030619"/>
    </source>
</evidence>
<dbReference type="InterPro" id="IPR045864">
    <property type="entry name" value="aa-tRNA-synth_II/BPL/LPL"/>
</dbReference>
<dbReference type="HAMAP" id="MF_00127">
    <property type="entry name" value="His_tRNA_synth"/>
    <property type="match status" value="1"/>
</dbReference>
<sequence length="481" mass="53301">MLLRACVMHTVAPRATAVATRRTRAPSSSTHRAVIRAASGGRETTSMDPEKAAAKAKNRAMIDLQPPKGTRDFPPEDMRARSWLFGHFRDTAKAFGFDEFDAPVLENEELFTRKAGEEICGQLYNFVDKGERRVALRPELTPSFARLILQQGKSLALPAKWFAVGQCWRYERMTRGRRREHYQWNMDIVGVQGVEAEAELLAAITSFFKRVGITSADVGIKVSSRKLLSEVLSRFDIDGENFAPVCVVVDKIEKLPREKIVEELRALGVKEEAVDGILAATSMRSVEELEALIGPDAEAVKDLKRLFEYADAYGYRDWLVFDACVVRGLAYYTGIVFEGFDRKGELRAICGGGRYDKLLGALGGEDQPMVGFGFGDAVIVELLKDKGVMPDFSKGAVQDLVFPLSEALRPAAMTIAAKLRDAGRSVDLVLEDKKAKWAFKQAERAGAERVVILGENEWAAGAVRVKNLATREEFDVKVSDL</sequence>
<dbReference type="PANTHER" id="PTHR43707">
    <property type="entry name" value="HISTIDYL-TRNA SYNTHETASE"/>
    <property type="match status" value="1"/>
</dbReference>
<evidence type="ECO:0000256" key="7">
    <source>
        <dbReference type="ARBA" id="ARBA00023146"/>
    </source>
</evidence>
<feature type="binding site" evidence="10">
    <location>
        <begin position="331"/>
        <end position="332"/>
    </location>
    <ligand>
        <name>L-histidine</name>
        <dbReference type="ChEBI" id="CHEBI:57595"/>
    </ligand>
</feature>
<organism evidence="12">
    <name type="scientific">Ostreococcus mediterraneus</name>
    <dbReference type="NCBI Taxonomy" id="1486918"/>
    <lineage>
        <taxon>Eukaryota</taxon>
        <taxon>Viridiplantae</taxon>
        <taxon>Chlorophyta</taxon>
        <taxon>Mamiellophyceae</taxon>
        <taxon>Mamiellales</taxon>
        <taxon>Bathycoccaceae</taxon>
        <taxon>Ostreococcus</taxon>
    </lineage>
</organism>
<dbReference type="PIRSF" id="PIRSF001549">
    <property type="entry name" value="His-tRNA_synth"/>
    <property type="match status" value="1"/>
</dbReference>
<feature type="binding site" evidence="10">
    <location>
        <begin position="139"/>
        <end position="141"/>
    </location>
    <ligand>
        <name>L-histidine</name>
        <dbReference type="ChEBI" id="CHEBI:57595"/>
    </ligand>
</feature>
<dbReference type="PROSITE" id="PS50862">
    <property type="entry name" value="AA_TRNA_LIGASE_II"/>
    <property type="match status" value="1"/>
</dbReference>
<dbReference type="InterPro" id="IPR004516">
    <property type="entry name" value="HisRS/HisZ"/>
</dbReference>
<keyword evidence="5" id="KW-0067">ATP-binding</keyword>
<dbReference type="EMBL" id="HBFO01004644">
    <property type="protein sequence ID" value="CAD8812112.1"/>
    <property type="molecule type" value="Transcribed_RNA"/>
</dbReference>
<keyword evidence="7" id="KW-0030">Aminoacyl-tRNA synthetase</keyword>
<evidence type="ECO:0000256" key="3">
    <source>
        <dbReference type="ARBA" id="ARBA00022598"/>
    </source>
</evidence>
<name>A0A7S0WDQ8_9CHLO</name>
<evidence type="ECO:0000313" key="12">
    <source>
        <dbReference type="EMBL" id="CAD8812112.1"/>
    </source>
</evidence>
<dbReference type="InterPro" id="IPR036621">
    <property type="entry name" value="Anticodon-bd_dom_sf"/>
</dbReference>
<dbReference type="InterPro" id="IPR041715">
    <property type="entry name" value="HisRS-like_core"/>
</dbReference>
<dbReference type="FunFam" id="3.30.930.10:FF:000054">
    <property type="entry name" value="Histidine--tRNA ligase chloroplastic/mitochondrial"/>
    <property type="match status" value="1"/>
</dbReference>
<dbReference type="AlphaFoldDB" id="A0A7S0WDQ8"/>
<keyword evidence="3" id="KW-0436">Ligase</keyword>
<keyword evidence="4" id="KW-0547">Nucleotide-binding</keyword>
<evidence type="ECO:0000259" key="11">
    <source>
        <dbReference type="PROSITE" id="PS50862"/>
    </source>
</evidence>
<dbReference type="SUPFAM" id="SSF52954">
    <property type="entry name" value="Class II aaRS ABD-related"/>
    <property type="match status" value="1"/>
</dbReference>
<dbReference type="Gene3D" id="3.30.930.10">
    <property type="entry name" value="Bira Bifunctional Protein, Domain 2"/>
    <property type="match status" value="1"/>
</dbReference>
<feature type="binding site" evidence="10">
    <location>
        <position position="327"/>
    </location>
    <ligand>
        <name>L-histidine</name>
        <dbReference type="ChEBI" id="CHEBI:57595"/>
    </ligand>
</feature>
<keyword evidence="6" id="KW-0648">Protein biosynthesis</keyword>
<evidence type="ECO:0000256" key="6">
    <source>
        <dbReference type="ARBA" id="ARBA00022917"/>
    </source>
</evidence>
<dbReference type="PANTHER" id="PTHR43707:SF1">
    <property type="entry name" value="HISTIDINE--TRNA LIGASE, MITOCHONDRIAL-RELATED"/>
    <property type="match status" value="1"/>
</dbReference>
<evidence type="ECO:0000256" key="9">
    <source>
        <dbReference type="ARBA" id="ARBA00047639"/>
    </source>
</evidence>
<dbReference type="EC" id="6.1.1.21" evidence="2"/>
<evidence type="ECO:0000256" key="10">
    <source>
        <dbReference type="PIRSR" id="PIRSR001549-1"/>
    </source>
</evidence>
<feature type="binding site" evidence="10">
    <location>
        <position position="183"/>
    </location>
    <ligand>
        <name>L-histidine</name>
        <dbReference type="ChEBI" id="CHEBI:57595"/>
    </ligand>
</feature>
<accession>A0A7S0WDQ8</accession>
<gene>
    <name evidence="12" type="ORF">OMED0930_LOCUS3206</name>
</gene>